<evidence type="ECO:0000256" key="6">
    <source>
        <dbReference type="ARBA" id="ARBA00022813"/>
    </source>
</evidence>
<feature type="domain" description="Peptidase S59" evidence="13">
    <location>
        <begin position="716"/>
        <end position="778"/>
    </location>
</feature>
<protein>
    <recommendedName>
        <fullName evidence="4">Nuclear pore complex protein Nup98-Nup96</fullName>
    </recommendedName>
</protein>
<keyword evidence="10" id="KW-0906">Nuclear pore complex</keyword>
<reference evidence="14" key="2">
    <citation type="submission" date="2025-09" db="UniProtKB">
        <authorList>
            <consortium name="Ensembl"/>
        </authorList>
    </citation>
    <scope>IDENTIFICATION</scope>
</reference>
<dbReference type="InterPro" id="IPR036903">
    <property type="entry name" value="Nup98_auto-Pept-S59_dom_sf"/>
</dbReference>
<evidence type="ECO:0000256" key="9">
    <source>
        <dbReference type="ARBA" id="ARBA00023010"/>
    </source>
</evidence>
<dbReference type="Pfam" id="PF12110">
    <property type="entry name" value="Nup96"/>
    <property type="match status" value="1"/>
</dbReference>
<evidence type="ECO:0000256" key="5">
    <source>
        <dbReference type="ARBA" id="ARBA00022448"/>
    </source>
</evidence>
<dbReference type="GO" id="GO:0031965">
    <property type="term" value="C:nuclear membrane"/>
    <property type="evidence" value="ECO:0007669"/>
    <property type="project" value="UniProtKB-SubCell"/>
</dbReference>
<dbReference type="GO" id="GO:0034398">
    <property type="term" value="P:telomere tethering at nuclear periphery"/>
    <property type="evidence" value="ECO:0007669"/>
    <property type="project" value="TreeGrafter"/>
</dbReference>
<accession>A0A2K6FVG0</accession>
<keyword evidence="9" id="KW-0811">Translocation</keyword>
<dbReference type="GO" id="GO:0003723">
    <property type="term" value="F:RNA binding"/>
    <property type="evidence" value="ECO:0007669"/>
    <property type="project" value="TreeGrafter"/>
</dbReference>
<dbReference type="PANTHER" id="PTHR23198:SF6">
    <property type="entry name" value="NUCLEAR PORE COMPLEX PROTEIN NUP98-NUP96"/>
    <property type="match status" value="1"/>
</dbReference>
<dbReference type="InterPro" id="IPR021967">
    <property type="entry name" value="Nup98_C"/>
</dbReference>
<dbReference type="Proteomes" id="UP000233160">
    <property type="component" value="Unassembled WGS sequence"/>
</dbReference>
<dbReference type="GO" id="GO:0000973">
    <property type="term" value="P:post-transcriptional tethering of RNA polymerase II gene DNA at nuclear periphery"/>
    <property type="evidence" value="ECO:0007669"/>
    <property type="project" value="TreeGrafter"/>
</dbReference>
<dbReference type="Pfam" id="PF21240">
    <property type="entry name" value="Nup98_GLEBS"/>
    <property type="match status" value="1"/>
</dbReference>
<evidence type="ECO:0000259" key="13">
    <source>
        <dbReference type="PROSITE" id="PS51434"/>
    </source>
</evidence>
<keyword evidence="15" id="KW-1185">Reference proteome</keyword>
<dbReference type="Pfam" id="PF04096">
    <property type="entry name" value="Nucleoporin2"/>
    <property type="match status" value="1"/>
</dbReference>
<evidence type="ECO:0000256" key="7">
    <source>
        <dbReference type="ARBA" id="ARBA00022816"/>
    </source>
</evidence>
<dbReference type="InterPro" id="IPR037665">
    <property type="entry name" value="Nucleoporin_S59-like"/>
</dbReference>
<feature type="compositionally biased region" description="Basic and acidic residues" evidence="12">
    <location>
        <begin position="508"/>
        <end position="517"/>
    </location>
</feature>
<gene>
    <name evidence="14" type="primary">NUP98</name>
</gene>
<feature type="region of interest" description="Disordered" evidence="12">
    <location>
        <begin position="784"/>
        <end position="835"/>
    </location>
</feature>
<dbReference type="GO" id="GO:0051028">
    <property type="term" value="P:mRNA transport"/>
    <property type="evidence" value="ECO:0007669"/>
    <property type="project" value="UniProtKB-KW"/>
</dbReference>
<feature type="compositionally biased region" description="Polar residues" evidence="12">
    <location>
        <begin position="653"/>
        <end position="665"/>
    </location>
</feature>
<keyword evidence="7" id="KW-0509">mRNA transport</keyword>
<dbReference type="Gene3D" id="3.30.1610.10">
    <property type="entry name" value="Peptidase S59, nucleoporin"/>
    <property type="match status" value="1"/>
</dbReference>
<proteinExistence type="inferred from homology"/>
<dbReference type="Gene3D" id="1.25.40.690">
    <property type="match status" value="1"/>
</dbReference>
<keyword evidence="6" id="KW-0068">Autocatalytic cleavage</keyword>
<sequence>MFNKSFGTPFGGGTGGFGTTSTFGQNTGFGTTSGGAFGTSAFGSSNNTGGLFGNSQTKPGGLFGTNSFSQPATSTSTGFGFGTSTGTSNSLFGTASTGTSLFSSQNNAFAQNKPTGFGNFGTSTSSGGLFGTTNTTSNPFGSTSGSLFGPSSFTAAPTGTTIKFNPPTGTDTMVKAGVSTNISTKHQCITAMKEYESKSLEELRLEDYQANRKGPQNQVGSGSTAGLFGSSPATSSATGLFSSSTTNSGFAYGQNKTAFGTSTTGFGTNPGGLFGQQNQQTTSLFSKPFGQATTTQNTGFSFGNTNTLGQPSTNTMGLFGVTQASQPGGLFGTATNTSTGTAFGTGTGLFGQTNTGFGAVGSTLFGNNKLTTFGSSTTSAPSFGTTSGGLFGFGTNTSGNSIFGSKPAPGTLGPGLGAGFGTALGAGQASLFGNSQPKIGGPLGTGAFGAPGFNTTTATLGFGAPQAPVALTDPNASAAQQAVLQQHINSLTYSPFGDSPLFRNPMSDPKKKEERLKPTNPAAQKALTTPTHYKLTPRPATRVRPKALQTTGTAKSHLFDGLDDDEPSLANGAFMPKKSIKKLVLKNLNNSNLFSPVNRDSEDLASPSEYPENGERFSFLSKPVDENHHQDGDDDSLVSRFYTNPIAKPIPQTPESAGNKHNSSNSVDDTIVALNMRAALRNGLEGSSEETSFHDESLQDDREEIENNSYHMHPAKAEVTLDGVWPTDKTSRCLIKSPDRLADINYEGRLEAVSRKQGAQFKEYRPETGSWVFKVSHFSKYGLQDSDEEEEEHSSKTSTKKLKTTPLPPAGQAAPFQMAVNGKPAPPPQSQSPEVEQLGRVVELDSDMVDITQEPVLDSMLEESMPEDQEPVSASTHIASSLGINPHVLQIMKASLLADEEDVDMVLDQRFSQLPSKADTSQEICSPRLPISASHSTKSRSLVGGLLQSKFTSGTFLSPSASVQECRTPRTSSLVNIPSTSFWSVPPPLTAVFTVPSPAPEVQLKTVGTRRQPGLVPLEKSVTYGKGKLLMDMALFMGRSFRVGWGPNWTLANSGEQLNGSHELENHQTADSMEYGFLPNSVAVKSLTESPFKVHLEKLTLRQRKLDEDLQLYQIPLELKLKHSTVHVDELCPLIVPNPGVAVIHDYVDWIKEASGDLLEAQIVKHWSLTWTLCEALWGHLKELDSQLDEPSEYIQILERRRAFSRWLSHTAEPQIEEEVSLTKKDNPVEAVFSYLTGKRISEACSLAQQSGDHRLALLLSQFVGSQSVRELLTMQLVDWHQLQADCFIQDERLRIFALLAGKPVWQLSEQKQINVCSQLDWKRSLAVHLWYLLPPTASISRALSMYEEAFQNTSEGDRYACSPLPSYIEGSGCVVEEEQDSRRPLRDVCFHLLKLYSDSIREKAVRELLTRHCQLLETPESWAKETFLTQKLCVPAEWIHEAKAVRAHMESDKHLEALYLFKAGHWNRCHKLIIRHLASDAIINENYDYLKGFLEDLAPPEHSSLIQDWETSGLVYLDYIRVVEMLHHVQQVDCSGYELEQLHTKVTSLCNRIEQIQCYNAKDRLAQSDMAKRVANLLRVVLSLQHAPDMTSDSTPDPQRVPLRLLAPHIGRLPMPEDYALEELRSLTQSYLRELTVGSQ</sequence>
<dbReference type="GO" id="GO:0006405">
    <property type="term" value="P:RNA export from nucleus"/>
    <property type="evidence" value="ECO:0007669"/>
    <property type="project" value="TreeGrafter"/>
</dbReference>
<evidence type="ECO:0000256" key="2">
    <source>
        <dbReference type="ARBA" id="ARBA00004620"/>
    </source>
</evidence>
<feature type="region of interest" description="Disordered" evidence="12">
    <location>
        <begin position="495"/>
        <end position="541"/>
    </location>
</feature>
<feature type="region of interest" description="Disordered" evidence="12">
    <location>
        <begin position="646"/>
        <end position="665"/>
    </location>
</feature>
<dbReference type="InterPro" id="IPR007230">
    <property type="entry name" value="Nup98_auto-Pept-S59_dom"/>
</dbReference>
<dbReference type="SUPFAM" id="SSF82215">
    <property type="entry name" value="C-terminal autoproteolytic domain of nucleoporin nup98"/>
    <property type="match status" value="1"/>
</dbReference>
<organism evidence="14 15">
    <name type="scientific">Propithecus coquereli</name>
    <name type="common">Coquerel's sifaka</name>
    <name type="synonym">Propithecus verreauxi coquereli</name>
    <dbReference type="NCBI Taxonomy" id="379532"/>
    <lineage>
        <taxon>Eukaryota</taxon>
        <taxon>Metazoa</taxon>
        <taxon>Chordata</taxon>
        <taxon>Craniata</taxon>
        <taxon>Vertebrata</taxon>
        <taxon>Euteleostomi</taxon>
        <taxon>Mammalia</taxon>
        <taxon>Eutheria</taxon>
        <taxon>Euarchontoglires</taxon>
        <taxon>Primates</taxon>
        <taxon>Strepsirrhini</taxon>
        <taxon>Lemuriformes</taxon>
        <taxon>Indriidae</taxon>
        <taxon>Propithecus</taxon>
    </lineage>
</organism>
<evidence type="ECO:0000313" key="15">
    <source>
        <dbReference type="Proteomes" id="UP000233160"/>
    </source>
</evidence>
<keyword evidence="8" id="KW-0653">Protein transport</keyword>
<evidence type="ECO:0000256" key="3">
    <source>
        <dbReference type="ARBA" id="ARBA00008926"/>
    </source>
</evidence>
<reference evidence="14" key="1">
    <citation type="submission" date="2025-08" db="UniProtKB">
        <authorList>
            <consortium name="Ensembl"/>
        </authorList>
    </citation>
    <scope>IDENTIFICATION</scope>
</reference>
<dbReference type="PROSITE" id="PS51434">
    <property type="entry name" value="NUP_C"/>
    <property type="match status" value="1"/>
</dbReference>
<evidence type="ECO:0000256" key="4">
    <source>
        <dbReference type="ARBA" id="ARBA00013472"/>
    </source>
</evidence>
<dbReference type="FunFam" id="1.10.10.2360:FF:000001">
    <property type="entry name" value="Nuclear pore complex protein Nup98-Nup96"/>
    <property type="match status" value="1"/>
</dbReference>
<feature type="region of interest" description="Disordered" evidence="12">
    <location>
        <begin position="591"/>
        <end position="616"/>
    </location>
</feature>
<keyword evidence="5" id="KW-0813">Transport</keyword>
<dbReference type="GO" id="GO:0044614">
    <property type="term" value="C:nuclear pore cytoplasmic filaments"/>
    <property type="evidence" value="ECO:0007669"/>
    <property type="project" value="TreeGrafter"/>
</dbReference>
<dbReference type="GeneTree" id="ENSGT00550000074799"/>
<dbReference type="GO" id="GO:0006606">
    <property type="term" value="P:protein import into nucleus"/>
    <property type="evidence" value="ECO:0007669"/>
    <property type="project" value="TreeGrafter"/>
</dbReference>
<dbReference type="GO" id="GO:0017056">
    <property type="term" value="F:structural constituent of nuclear pore"/>
    <property type="evidence" value="ECO:0007669"/>
    <property type="project" value="InterPro"/>
</dbReference>
<name>A0A2K6FVG0_PROCO</name>
<comment type="subcellular location">
    <subcellularLocation>
        <location evidence="2">Nucleus membrane</location>
        <topology evidence="2">Peripheral membrane protein</topology>
        <orientation evidence="2">Nucleoplasmic side</orientation>
    </subcellularLocation>
    <subcellularLocation>
        <location evidence="1">Nucleus</location>
        <location evidence="1">Nuclear pore complex</location>
    </subcellularLocation>
</comment>
<dbReference type="PANTHER" id="PTHR23198">
    <property type="entry name" value="NUCLEOPORIN"/>
    <property type="match status" value="1"/>
</dbReference>
<dbReference type="Ensembl" id="ENSPCOT00000028583.1">
    <property type="protein sequence ID" value="ENSPCOP00000017944.1"/>
    <property type="gene ID" value="ENSPCOG00000020820.1"/>
</dbReference>
<dbReference type="Gene3D" id="1.10.10.2360">
    <property type="match status" value="1"/>
</dbReference>
<evidence type="ECO:0000256" key="12">
    <source>
        <dbReference type="SAM" id="MobiDB-lite"/>
    </source>
</evidence>
<dbReference type="GO" id="GO:0008139">
    <property type="term" value="F:nuclear localization sequence binding"/>
    <property type="evidence" value="ECO:0007669"/>
    <property type="project" value="TreeGrafter"/>
</dbReference>
<evidence type="ECO:0000256" key="8">
    <source>
        <dbReference type="ARBA" id="ARBA00022927"/>
    </source>
</evidence>
<evidence type="ECO:0000313" key="14">
    <source>
        <dbReference type="Ensembl" id="ENSPCOP00000017944.1"/>
    </source>
</evidence>
<evidence type="ECO:0000256" key="1">
    <source>
        <dbReference type="ARBA" id="ARBA00004567"/>
    </source>
</evidence>
<dbReference type="FunFam" id="1.25.40.690:FF:000001">
    <property type="entry name" value="Nuclear pore complex protein Nup98-Nup96"/>
    <property type="match status" value="1"/>
</dbReference>
<evidence type="ECO:0000256" key="11">
    <source>
        <dbReference type="ARBA" id="ARBA00023242"/>
    </source>
</evidence>
<keyword evidence="11" id="KW-0539">Nucleus</keyword>
<comment type="similarity">
    <text evidence="3">Belongs to the nucleoporin GLFG family.</text>
</comment>
<evidence type="ECO:0000256" key="10">
    <source>
        <dbReference type="ARBA" id="ARBA00023132"/>
    </source>
</evidence>